<dbReference type="KEGG" id="ttr:Tter_0643"/>
<evidence type="ECO:0000313" key="1">
    <source>
        <dbReference type="EMBL" id="ACZ41560.1"/>
    </source>
</evidence>
<gene>
    <name evidence="1" type="ordered locus">Tter_0643</name>
</gene>
<name>D1CF54_THET1</name>
<dbReference type="Proteomes" id="UP000000323">
    <property type="component" value="Chromosome 1"/>
</dbReference>
<dbReference type="AlphaFoldDB" id="D1CF54"/>
<reference evidence="2" key="1">
    <citation type="journal article" date="2010" name="Stand. Genomic Sci.">
        <title>Complete genome sequence of 'Thermobaculum terrenum' type strain (YNP1).</title>
        <authorList>
            <person name="Kiss H."/>
            <person name="Cleland D."/>
            <person name="Lapidus A."/>
            <person name="Lucas S."/>
            <person name="Glavina Del Rio T."/>
            <person name="Nolan M."/>
            <person name="Tice H."/>
            <person name="Han C."/>
            <person name="Goodwin L."/>
            <person name="Pitluck S."/>
            <person name="Liolios K."/>
            <person name="Ivanova N."/>
            <person name="Mavromatis K."/>
            <person name="Ovchinnikova G."/>
            <person name="Pati A."/>
            <person name="Chen A."/>
            <person name="Palaniappan K."/>
            <person name="Land M."/>
            <person name="Hauser L."/>
            <person name="Chang Y."/>
            <person name="Jeffries C."/>
            <person name="Lu M."/>
            <person name="Brettin T."/>
            <person name="Detter J."/>
            <person name="Goker M."/>
            <person name="Tindall B."/>
            <person name="Beck B."/>
            <person name="McDermott T."/>
            <person name="Woyke T."/>
            <person name="Bristow J."/>
            <person name="Eisen J."/>
            <person name="Markowitz V."/>
            <person name="Hugenholtz P."/>
            <person name="Kyrpides N."/>
            <person name="Klenk H."/>
            <person name="Cheng J."/>
        </authorList>
    </citation>
    <scope>NUCLEOTIDE SEQUENCE [LARGE SCALE GENOMIC DNA]</scope>
    <source>
        <strain evidence="2">ATCC BAA-798 / YNP1</strain>
    </source>
</reference>
<dbReference type="HOGENOM" id="CLU_2884500_0_0_0"/>
<evidence type="ECO:0000313" key="2">
    <source>
        <dbReference type="Proteomes" id="UP000000323"/>
    </source>
</evidence>
<protein>
    <submittedName>
        <fullName evidence="1">Uncharacterized protein</fullName>
    </submittedName>
</protein>
<accession>D1CF54</accession>
<proteinExistence type="predicted"/>
<sequence>MDISTLEYESREEMIKGIELMVRDGWVVQSICYLVTDKYKVEFIRESLTSETSMSELEATSSA</sequence>
<organism evidence="1 2">
    <name type="scientific">Thermobaculum terrenum (strain ATCC BAA-798 / CCMEE 7001 / YNP1)</name>
    <dbReference type="NCBI Taxonomy" id="525904"/>
    <lineage>
        <taxon>Bacteria</taxon>
        <taxon>Bacillati</taxon>
        <taxon>Chloroflexota</taxon>
        <taxon>Chloroflexia</taxon>
        <taxon>Candidatus Thermobaculales</taxon>
        <taxon>Candidatus Thermobaculaceae</taxon>
        <taxon>Thermobaculum</taxon>
    </lineage>
</organism>
<dbReference type="EMBL" id="CP001825">
    <property type="protein sequence ID" value="ACZ41560.1"/>
    <property type="molecule type" value="Genomic_DNA"/>
</dbReference>
<dbReference type="STRING" id="525904.Tter_0643"/>
<keyword evidence="2" id="KW-1185">Reference proteome</keyword>
<dbReference type="RefSeq" id="WP_012874595.1">
    <property type="nucleotide sequence ID" value="NC_013525.1"/>
</dbReference>